<keyword evidence="10" id="KW-1185">Reference proteome</keyword>
<dbReference type="GO" id="GO:0000408">
    <property type="term" value="C:EKC/KEOPS complex"/>
    <property type="evidence" value="ECO:0007669"/>
    <property type="project" value="TreeGrafter"/>
</dbReference>
<reference evidence="9 10" key="1">
    <citation type="journal article" date="2016" name="Genome Biol. Evol.">
        <title>Divergent and convergent evolution of fungal pathogenicity.</title>
        <authorList>
            <person name="Shang Y."/>
            <person name="Xiao G."/>
            <person name="Zheng P."/>
            <person name="Cen K."/>
            <person name="Zhan S."/>
            <person name="Wang C."/>
        </authorList>
    </citation>
    <scope>NUCLEOTIDE SEQUENCE [LARGE SCALE GENOMIC DNA]</scope>
    <source>
        <strain evidence="9 10">ARSEF 7405</strain>
    </source>
</reference>
<evidence type="ECO:0000256" key="7">
    <source>
        <dbReference type="ARBA" id="ARBA00025043"/>
    </source>
</evidence>
<evidence type="ECO:0000313" key="10">
    <source>
        <dbReference type="Proteomes" id="UP000242877"/>
    </source>
</evidence>
<comment type="caution">
    <text evidence="9">The sequence shown here is derived from an EMBL/GenBank/DDBJ whole genome shotgun (WGS) entry which is preliminary data.</text>
</comment>
<comment type="subcellular location">
    <subcellularLocation>
        <location evidence="1">Nucleus</location>
    </subcellularLocation>
</comment>
<evidence type="ECO:0000256" key="1">
    <source>
        <dbReference type="ARBA" id="ARBA00004123"/>
    </source>
</evidence>
<dbReference type="Gene3D" id="3.30.2380.10">
    <property type="entry name" value="CGI121/TPRKB"/>
    <property type="match status" value="1"/>
</dbReference>
<dbReference type="AlphaFoldDB" id="A0A167W5I6"/>
<dbReference type="GO" id="GO:0005829">
    <property type="term" value="C:cytosol"/>
    <property type="evidence" value="ECO:0007669"/>
    <property type="project" value="TreeGrafter"/>
</dbReference>
<evidence type="ECO:0000256" key="5">
    <source>
        <dbReference type="ARBA" id="ARBA00022694"/>
    </source>
</evidence>
<evidence type="ECO:0000256" key="8">
    <source>
        <dbReference type="RuleBase" id="RU004398"/>
    </source>
</evidence>
<keyword evidence="5" id="KW-0819">tRNA processing</keyword>
<dbReference type="VEuPathDB" id="FungiDB:AAP_04999"/>
<dbReference type="EMBL" id="AZGZ01000026">
    <property type="protein sequence ID" value="KZZ88427.1"/>
    <property type="molecule type" value="Genomic_DNA"/>
</dbReference>
<evidence type="ECO:0000256" key="3">
    <source>
        <dbReference type="ARBA" id="ARBA00015316"/>
    </source>
</evidence>
<proteinExistence type="inferred from homology"/>
<keyword evidence="6 8" id="KW-0539">Nucleus</keyword>
<comment type="function">
    <text evidence="7">Component of the EKC/KEOPS complex that is required for the formation of a threonylcarbamoyl group on adenosine at position 37 (t(6)A37) in tRNAs that read codons beginning with adenine. The complex is probably involved in the transfer of the threonylcarbamoyl moiety of threonylcarbamoyl-AMP (TC-AMP) to the N6 group of A37. CGI121 acts as an allosteric effector that regulates the t(6)A activity of the complex. The EKC/KEOPS complex also promotes both telomere uncapping and telomere elongation. The complex is required for efficient recruitment of transcriptional coactivators. CGI121 is not required for tRNA modification.</text>
</comment>
<accession>A0A167W5I6</accession>
<organism evidence="9 10">
    <name type="scientific">Ascosphaera apis ARSEF 7405</name>
    <dbReference type="NCBI Taxonomy" id="392613"/>
    <lineage>
        <taxon>Eukaryota</taxon>
        <taxon>Fungi</taxon>
        <taxon>Dikarya</taxon>
        <taxon>Ascomycota</taxon>
        <taxon>Pezizomycotina</taxon>
        <taxon>Eurotiomycetes</taxon>
        <taxon>Eurotiomycetidae</taxon>
        <taxon>Onygenales</taxon>
        <taxon>Ascosphaeraceae</taxon>
        <taxon>Ascosphaera</taxon>
    </lineage>
</organism>
<dbReference type="GO" id="GO:0005634">
    <property type="term" value="C:nucleus"/>
    <property type="evidence" value="ECO:0007669"/>
    <property type="project" value="UniProtKB-SubCell"/>
</dbReference>
<dbReference type="InterPro" id="IPR036504">
    <property type="entry name" value="CGI121/TPRKB_sf"/>
</dbReference>
<gene>
    <name evidence="9" type="ORF">AAP_04999</name>
</gene>
<evidence type="ECO:0000256" key="6">
    <source>
        <dbReference type="ARBA" id="ARBA00023242"/>
    </source>
</evidence>
<evidence type="ECO:0000256" key="2">
    <source>
        <dbReference type="ARBA" id="ARBA00005546"/>
    </source>
</evidence>
<dbReference type="Proteomes" id="UP000242877">
    <property type="component" value="Unassembled WGS sequence"/>
</dbReference>
<comment type="similarity">
    <text evidence="2 8">Belongs to the CGI121/TPRKB family.</text>
</comment>
<dbReference type="GO" id="GO:0002949">
    <property type="term" value="P:tRNA threonylcarbamoyladenosine modification"/>
    <property type="evidence" value="ECO:0007669"/>
    <property type="project" value="TreeGrafter"/>
</dbReference>
<name>A0A167W5I6_9EURO</name>
<dbReference type="PANTHER" id="PTHR15840:SF10">
    <property type="entry name" value="EKC_KEOPS COMPLEX SUBUNIT TPRKB"/>
    <property type="match status" value="1"/>
</dbReference>
<evidence type="ECO:0000313" key="9">
    <source>
        <dbReference type="EMBL" id="KZZ88427.1"/>
    </source>
</evidence>
<dbReference type="PANTHER" id="PTHR15840">
    <property type="entry name" value="CGI-121 FAMILY MEMBER"/>
    <property type="match status" value="1"/>
</dbReference>
<sequence length="188" mass="20751">MSALETLHLEHTPASVSVHIALYRDLQNAAFLRQQLLSGNTDFEYALIDATSVLSRTHLLAATFRALNDYLHNRLKSNNVHSEVVFALSPNNNIAESFRKFGITDTTKDLFIVKIATSSEITHDKIAAHLQEHIQGTAVEPTDENLSKITNIDKVKKTYKLGAVKGQDAATLKRLEMSILGAIALRGT</sequence>
<dbReference type="InterPro" id="IPR013926">
    <property type="entry name" value="CGI121/TPRKB"/>
</dbReference>
<evidence type="ECO:0000256" key="4">
    <source>
        <dbReference type="ARBA" id="ARBA00016009"/>
    </source>
</evidence>
<dbReference type="OrthoDB" id="329139at2759"/>
<protein>
    <recommendedName>
        <fullName evidence="4">EKC/KEOPS complex subunit CGI121</fullName>
    </recommendedName>
    <alternativeName>
        <fullName evidence="3">EKC/KEOPS complex subunit cgi121</fullName>
    </alternativeName>
</protein>
<dbReference type="Pfam" id="PF08617">
    <property type="entry name" value="CGI-121"/>
    <property type="match status" value="1"/>
</dbReference>
<dbReference type="SUPFAM" id="SSF143870">
    <property type="entry name" value="PF0523-like"/>
    <property type="match status" value="1"/>
</dbReference>